<dbReference type="AlphaFoldDB" id="E2AM35"/>
<evidence type="ECO:0000256" key="1">
    <source>
        <dbReference type="SAM" id="MobiDB-lite"/>
    </source>
</evidence>
<accession>E2AM35</accession>
<dbReference type="Proteomes" id="UP000000311">
    <property type="component" value="Unassembled WGS sequence"/>
</dbReference>
<evidence type="ECO:0000313" key="2">
    <source>
        <dbReference type="EMBL" id="EFN65493.1"/>
    </source>
</evidence>
<evidence type="ECO:0000313" key="3">
    <source>
        <dbReference type="Proteomes" id="UP000000311"/>
    </source>
</evidence>
<feature type="compositionally biased region" description="Polar residues" evidence="1">
    <location>
        <begin position="200"/>
        <end position="221"/>
    </location>
</feature>
<feature type="region of interest" description="Disordered" evidence="1">
    <location>
        <begin position="200"/>
        <end position="244"/>
    </location>
</feature>
<keyword evidence="3" id="KW-1185">Reference proteome</keyword>
<proteinExistence type="predicted"/>
<reference evidence="2 3" key="1">
    <citation type="journal article" date="2010" name="Science">
        <title>Genomic comparison of the ants Camponotus floridanus and Harpegnathos saltator.</title>
        <authorList>
            <person name="Bonasio R."/>
            <person name="Zhang G."/>
            <person name="Ye C."/>
            <person name="Mutti N.S."/>
            <person name="Fang X."/>
            <person name="Qin N."/>
            <person name="Donahue G."/>
            <person name="Yang P."/>
            <person name="Li Q."/>
            <person name="Li C."/>
            <person name="Zhang P."/>
            <person name="Huang Z."/>
            <person name="Berger S.L."/>
            <person name="Reinberg D."/>
            <person name="Wang J."/>
            <person name="Liebig J."/>
        </authorList>
    </citation>
    <scope>NUCLEOTIDE SEQUENCE [LARGE SCALE GENOMIC DNA]</scope>
    <source>
        <strain evidence="3">C129</strain>
    </source>
</reference>
<gene>
    <name evidence="2" type="ORF">EAG_16124</name>
</gene>
<dbReference type="EMBL" id="GL440704">
    <property type="protein sequence ID" value="EFN65493.1"/>
    <property type="molecule type" value="Genomic_DNA"/>
</dbReference>
<dbReference type="InParanoid" id="E2AM35"/>
<organism evidence="3">
    <name type="scientific">Camponotus floridanus</name>
    <name type="common">Florida carpenter ant</name>
    <dbReference type="NCBI Taxonomy" id="104421"/>
    <lineage>
        <taxon>Eukaryota</taxon>
        <taxon>Metazoa</taxon>
        <taxon>Ecdysozoa</taxon>
        <taxon>Arthropoda</taxon>
        <taxon>Hexapoda</taxon>
        <taxon>Insecta</taxon>
        <taxon>Pterygota</taxon>
        <taxon>Neoptera</taxon>
        <taxon>Endopterygota</taxon>
        <taxon>Hymenoptera</taxon>
        <taxon>Apocrita</taxon>
        <taxon>Aculeata</taxon>
        <taxon>Formicoidea</taxon>
        <taxon>Formicidae</taxon>
        <taxon>Formicinae</taxon>
        <taxon>Camponotus</taxon>
    </lineage>
</organism>
<feature type="compositionally biased region" description="Basic and acidic residues" evidence="1">
    <location>
        <begin position="228"/>
        <end position="244"/>
    </location>
</feature>
<name>E2AM35_CAMFO</name>
<sequence length="244" mass="28002">MAVVSVSHKRFVRQCVFGIAHTMSRRHVANGRFPDLFCTKDDSGGPRRNKTAVEKFHRVYTNSQQDRSSACYGVIAEQRDYNFKKRWHKVGRLQYSFCGTLCLNKKTTPTLVIKTSMRQCYRVSLMFEQKMPKKLKLQVLSKKLSMYGPLKYLPRGYLAKICNKTSREEAEPKITKTLSNNLTLTSRKIFQMQKKLDDNSTFQSARDSNPRTFSAVGSETNEIAGDETCLREKMQSKGKELSNG</sequence>
<protein>
    <submittedName>
        <fullName evidence="2">Uncharacterized protein</fullName>
    </submittedName>
</protein>